<sequence>MHTLIETAPRDKFFSIVEPTYLELTLEFCSIVFLLDMMSRHEELHTISFRLDGTTRYLSVLDFRAALGLYYEEFMSAKGLLTLYWHIHHSPSLCWIEFAASMTPYDPS</sequence>
<reference evidence="1 2" key="1">
    <citation type="submission" date="2023-03" db="EMBL/GenBank/DDBJ databases">
        <title>WGS of Gossypium arboreum.</title>
        <authorList>
            <person name="Yu D."/>
        </authorList>
    </citation>
    <scope>NUCLEOTIDE SEQUENCE [LARGE SCALE GENOMIC DNA]</scope>
    <source>
        <tissue evidence="1">Leaf</tissue>
    </source>
</reference>
<evidence type="ECO:0000313" key="2">
    <source>
        <dbReference type="Proteomes" id="UP001358586"/>
    </source>
</evidence>
<organism evidence="1 2">
    <name type="scientific">Gossypium arboreum</name>
    <name type="common">Tree cotton</name>
    <name type="synonym">Gossypium nanking</name>
    <dbReference type="NCBI Taxonomy" id="29729"/>
    <lineage>
        <taxon>Eukaryota</taxon>
        <taxon>Viridiplantae</taxon>
        <taxon>Streptophyta</taxon>
        <taxon>Embryophyta</taxon>
        <taxon>Tracheophyta</taxon>
        <taxon>Spermatophyta</taxon>
        <taxon>Magnoliopsida</taxon>
        <taxon>eudicotyledons</taxon>
        <taxon>Gunneridae</taxon>
        <taxon>Pentapetalae</taxon>
        <taxon>rosids</taxon>
        <taxon>malvids</taxon>
        <taxon>Malvales</taxon>
        <taxon>Malvaceae</taxon>
        <taxon>Malvoideae</taxon>
        <taxon>Gossypium</taxon>
    </lineage>
</organism>
<proteinExistence type="predicted"/>
<name>A0ABR0PNG6_GOSAR</name>
<gene>
    <name evidence="1" type="ORF">PVK06_020858</name>
</gene>
<dbReference type="Proteomes" id="UP001358586">
    <property type="component" value="Chromosome 6"/>
</dbReference>
<evidence type="ECO:0000313" key="1">
    <source>
        <dbReference type="EMBL" id="KAK5825964.1"/>
    </source>
</evidence>
<accession>A0ABR0PNG6</accession>
<keyword evidence="2" id="KW-1185">Reference proteome</keyword>
<dbReference type="EMBL" id="JARKNE010000006">
    <property type="protein sequence ID" value="KAK5825964.1"/>
    <property type="molecule type" value="Genomic_DNA"/>
</dbReference>
<comment type="caution">
    <text evidence="1">The sequence shown here is derived from an EMBL/GenBank/DDBJ whole genome shotgun (WGS) entry which is preliminary data.</text>
</comment>
<protein>
    <submittedName>
        <fullName evidence="1">Uncharacterized protein</fullName>
    </submittedName>
</protein>